<dbReference type="PRINTS" id="PR00786">
    <property type="entry name" value="NEPRILYSIN"/>
</dbReference>
<dbReference type="Pfam" id="PF05649">
    <property type="entry name" value="Peptidase_M13_N"/>
    <property type="match status" value="1"/>
</dbReference>
<dbReference type="GO" id="GO:0004222">
    <property type="term" value="F:metalloendopeptidase activity"/>
    <property type="evidence" value="ECO:0007669"/>
    <property type="project" value="InterPro"/>
</dbReference>
<protein>
    <recommendedName>
        <fullName evidence="14">Peptidase M13 C-terminal domain-containing protein</fullName>
    </recommendedName>
</protein>
<evidence type="ECO:0000256" key="5">
    <source>
        <dbReference type="ARBA" id="ARBA00022723"/>
    </source>
</evidence>
<comment type="cofactor">
    <cofactor evidence="1">
        <name>Zn(2+)</name>
        <dbReference type="ChEBI" id="CHEBI:29105"/>
    </cofactor>
</comment>
<dbReference type="InterPro" id="IPR008753">
    <property type="entry name" value="Peptidase_M13_N"/>
</dbReference>
<name>A0A8S1E1Y2_9INSE</name>
<comment type="subcellular location">
    <subcellularLocation>
        <location evidence="2">Cell membrane</location>
        <topology evidence="2">Single-pass type II membrane protein</topology>
    </subcellularLocation>
</comment>
<sequence>MEPLVRLRVPAKWIRLSILLVLLYAIPSSSTDASLDVPRNVSVDGIMLEGEILGKPPKCWHRKYCKLKSCRNAPICKDKKKPKKEKERVKYCETDRCLETARVIKANMDERIDPCDDFYSFACNGFSKQNPQPEGSNYRDVDFQIKYDVIDKLIKILLRIYSKTSQSKALAEARTNFQICHKRTKSSYGCAKRAMKSKDIWPLARGYVINFGMKNRERKDLERMMSNIRESFMDDLSAIPWLDDSTEKRARKKAKAVKFVLSHNDELFKHDEIPPKMLNADGRLKEDVTFDLPTSVNAIYIVESNTIFLPRAMMSYPFFNTGLPVLDYAAMGSVLAHEFTHSFDSCGRNYDENGYKKDWWSAEAAEQFKRRERWFKEQYGQFFITTKKGEKLYLNSNFTINEDISDNGGVSLAYRAFKKLHPKKEKLYRLDEYTDEQLFFIGYANSFCRSETVEFTEETIENDEHSPSKYRVNVPLSNMKAFARAFKCREGSNMNPRKKIEIW</sequence>
<feature type="domain" description="Peptidase M13 C-terminal" evidence="10">
    <location>
        <begin position="297"/>
        <end position="500"/>
    </location>
</feature>
<organism evidence="12 13">
    <name type="scientific">Cloeon dipterum</name>
    <dbReference type="NCBI Taxonomy" id="197152"/>
    <lineage>
        <taxon>Eukaryota</taxon>
        <taxon>Metazoa</taxon>
        <taxon>Ecdysozoa</taxon>
        <taxon>Arthropoda</taxon>
        <taxon>Hexapoda</taxon>
        <taxon>Insecta</taxon>
        <taxon>Pterygota</taxon>
        <taxon>Palaeoptera</taxon>
        <taxon>Ephemeroptera</taxon>
        <taxon>Pisciforma</taxon>
        <taxon>Baetidae</taxon>
        <taxon>Cloeon</taxon>
    </lineage>
</organism>
<comment type="caution">
    <text evidence="12">The sequence shown here is derived from an EMBL/GenBank/DDBJ whole genome shotgun (WGS) entry which is preliminary data.</text>
</comment>
<dbReference type="AlphaFoldDB" id="A0A8S1E1Y2"/>
<dbReference type="GO" id="GO:0016485">
    <property type="term" value="P:protein processing"/>
    <property type="evidence" value="ECO:0007669"/>
    <property type="project" value="TreeGrafter"/>
</dbReference>
<accession>A0A8S1E1Y2</accession>
<reference evidence="12 13" key="1">
    <citation type="submission" date="2020-04" db="EMBL/GenBank/DDBJ databases">
        <authorList>
            <person name="Alioto T."/>
            <person name="Alioto T."/>
            <person name="Gomez Garrido J."/>
        </authorList>
    </citation>
    <scope>NUCLEOTIDE SEQUENCE [LARGE SCALE GENOMIC DNA]</scope>
</reference>
<evidence type="ECO:0000313" key="13">
    <source>
        <dbReference type="Proteomes" id="UP000494165"/>
    </source>
</evidence>
<dbReference type="InterPro" id="IPR024079">
    <property type="entry name" value="MetalloPept_cat_dom_sf"/>
</dbReference>
<dbReference type="Gene3D" id="1.10.1380.10">
    <property type="entry name" value="Neutral endopeptidase , domain2"/>
    <property type="match status" value="1"/>
</dbReference>
<evidence type="ECO:0000259" key="11">
    <source>
        <dbReference type="Pfam" id="PF05649"/>
    </source>
</evidence>
<dbReference type="PROSITE" id="PS51885">
    <property type="entry name" value="NEPRILYSIN"/>
    <property type="match status" value="1"/>
</dbReference>
<feature type="chain" id="PRO_5035727376" description="Peptidase M13 C-terminal domain-containing protein" evidence="9">
    <location>
        <begin position="32"/>
        <end position="503"/>
    </location>
</feature>
<evidence type="ECO:0000259" key="10">
    <source>
        <dbReference type="Pfam" id="PF01431"/>
    </source>
</evidence>
<evidence type="ECO:0000256" key="1">
    <source>
        <dbReference type="ARBA" id="ARBA00001947"/>
    </source>
</evidence>
<keyword evidence="13" id="KW-1185">Reference proteome</keyword>
<dbReference type="Pfam" id="PF01431">
    <property type="entry name" value="Peptidase_M13"/>
    <property type="match status" value="1"/>
</dbReference>
<dbReference type="InterPro" id="IPR018497">
    <property type="entry name" value="Peptidase_M13_C"/>
</dbReference>
<evidence type="ECO:0000256" key="9">
    <source>
        <dbReference type="SAM" id="SignalP"/>
    </source>
</evidence>
<proteinExistence type="inferred from homology"/>
<keyword evidence="5" id="KW-0479">Metal-binding</keyword>
<evidence type="ECO:0000256" key="7">
    <source>
        <dbReference type="ARBA" id="ARBA00022833"/>
    </source>
</evidence>
<keyword evidence="4" id="KW-0645">Protease</keyword>
<comment type="similarity">
    <text evidence="3">Belongs to the peptidase M13 family.</text>
</comment>
<dbReference type="InterPro" id="IPR042089">
    <property type="entry name" value="Peptidase_M13_dom_2"/>
</dbReference>
<feature type="signal peptide" evidence="9">
    <location>
        <begin position="1"/>
        <end position="31"/>
    </location>
</feature>
<dbReference type="InterPro" id="IPR000718">
    <property type="entry name" value="Peptidase_M13"/>
</dbReference>
<feature type="domain" description="Peptidase M13 N-terminal" evidence="11">
    <location>
        <begin position="114"/>
        <end position="184"/>
    </location>
</feature>
<keyword evidence="8" id="KW-0482">Metalloprotease</keyword>
<evidence type="ECO:0000313" key="12">
    <source>
        <dbReference type="EMBL" id="CAB3387462.1"/>
    </source>
</evidence>
<evidence type="ECO:0000256" key="4">
    <source>
        <dbReference type="ARBA" id="ARBA00022670"/>
    </source>
</evidence>
<evidence type="ECO:0000256" key="8">
    <source>
        <dbReference type="ARBA" id="ARBA00023049"/>
    </source>
</evidence>
<keyword evidence="6" id="KW-0378">Hydrolase</keyword>
<evidence type="ECO:0000256" key="6">
    <source>
        <dbReference type="ARBA" id="ARBA00022801"/>
    </source>
</evidence>
<dbReference type="PANTHER" id="PTHR11733:SF167">
    <property type="entry name" value="FI17812P1-RELATED"/>
    <property type="match status" value="1"/>
</dbReference>
<dbReference type="Gene3D" id="3.40.390.10">
    <property type="entry name" value="Collagenase (Catalytic Domain)"/>
    <property type="match status" value="2"/>
</dbReference>
<evidence type="ECO:0008006" key="14">
    <source>
        <dbReference type="Google" id="ProtNLM"/>
    </source>
</evidence>
<dbReference type="PANTHER" id="PTHR11733">
    <property type="entry name" value="ZINC METALLOPROTEASE FAMILY M13 NEPRILYSIN-RELATED"/>
    <property type="match status" value="1"/>
</dbReference>
<dbReference type="CDD" id="cd08662">
    <property type="entry name" value="M13"/>
    <property type="match status" value="1"/>
</dbReference>
<dbReference type="EMBL" id="CADEPI010000579">
    <property type="protein sequence ID" value="CAB3387462.1"/>
    <property type="molecule type" value="Genomic_DNA"/>
</dbReference>
<keyword evidence="9" id="KW-0732">Signal</keyword>
<keyword evidence="7" id="KW-0862">Zinc</keyword>
<dbReference type="GO" id="GO:0005886">
    <property type="term" value="C:plasma membrane"/>
    <property type="evidence" value="ECO:0007669"/>
    <property type="project" value="TreeGrafter"/>
</dbReference>
<evidence type="ECO:0000256" key="2">
    <source>
        <dbReference type="ARBA" id="ARBA00004401"/>
    </source>
</evidence>
<evidence type="ECO:0000256" key="3">
    <source>
        <dbReference type="ARBA" id="ARBA00007357"/>
    </source>
</evidence>
<dbReference type="SUPFAM" id="SSF55486">
    <property type="entry name" value="Metalloproteases ('zincins'), catalytic domain"/>
    <property type="match status" value="2"/>
</dbReference>
<gene>
    <name evidence="12" type="ORF">CLODIP_2_CD11981</name>
</gene>
<dbReference type="Proteomes" id="UP000494165">
    <property type="component" value="Unassembled WGS sequence"/>
</dbReference>